<evidence type="ECO:0000313" key="6">
    <source>
        <dbReference type="Proteomes" id="UP000676336"/>
    </source>
</evidence>
<dbReference type="AlphaFoldDB" id="A0A8S2Y5B3"/>
<proteinExistence type="predicted"/>
<sequence length="60" mass="6286">TATKVHPTQPTQHAPIDQPSASVPTSQPQKPLNALQSSSYVAPPAVAVATVLREKKKCPS</sequence>
<feature type="compositionally biased region" description="Polar residues" evidence="1">
    <location>
        <begin position="19"/>
        <end position="39"/>
    </location>
</feature>
<dbReference type="Proteomes" id="UP000676336">
    <property type="component" value="Unassembled WGS sequence"/>
</dbReference>
<feature type="region of interest" description="Disordered" evidence="1">
    <location>
        <begin position="1"/>
        <end position="39"/>
    </location>
</feature>
<feature type="non-terminal residue" evidence="3">
    <location>
        <position position="1"/>
    </location>
</feature>
<protein>
    <submittedName>
        <fullName evidence="3">Uncharacterized protein</fullName>
    </submittedName>
</protein>
<dbReference type="EMBL" id="CAJOBI010089580">
    <property type="protein sequence ID" value="CAF4535398.1"/>
    <property type="molecule type" value="Genomic_DNA"/>
</dbReference>
<comment type="caution">
    <text evidence="3">The sequence shown here is derived from an EMBL/GenBank/DDBJ whole genome shotgun (WGS) entry which is preliminary data.</text>
</comment>
<feature type="non-terminal residue" evidence="3">
    <location>
        <position position="60"/>
    </location>
</feature>
<evidence type="ECO:0000313" key="4">
    <source>
        <dbReference type="EMBL" id="CAF4647774.1"/>
    </source>
</evidence>
<evidence type="ECO:0000313" key="3">
    <source>
        <dbReference type="EMBL" id="CAF4535398.1"/>
    </source>
</evidence>
<reference evidence="3" key="1">
    <citation type="submission" date="2021-02" db="EMBL/GenBank/DDBJ databases">
        <authorList>
            <person name="Nowell W R."/>
        </authorList>
    </citation>
    <scope>NUCLEOTIDE SEQUENCE</scope>
</reference>
<evidence type="ECO:0000313" key="5">
    <source>
        <dbReference type="EMBL" id="CAF4759870.1"/>
    </source>
</evidence>
<evidence type="ECO:0000256" key="1">
    <source>
        <dbReference type="SAM" id="MobiDB-lite"/>
    </source>
</evidence>
<name>A0A8S2Y5B3_9BILA</name>
<dbReference type="Proteomes" id="UP000681720">
    <property type="component" value="Unassembled WGS sequence"/>
</dbReference>
<dbReference type="EMBL" id="CAJOBI010114330">
    <property type="protein sequence ID" value="CAF4647774.1"/>
    <property type="molecule type" value="Genomic_DNA"/>
</dbReference>
<evidence type="ECO:0000313" key="2">
    <source>
        <dbReference type="EMBL" id="CAF4397851.1"/>
    </source>
</evidence>
<feature type="compositionally biased region" description="Polar residues" evidence="1">
    <location>
        <begin position="1"/>
        <end position="12"/>
    </location>
</feature>
<accession>A0A8S2Y5B3</accession>
<dbReference type="Proteomes" id="UP000681967">
    <property type="component" value="Unassembled WGS sequence"/>
</dbReference>
<dbReference type="EMBL" id="CAJOBH010055148">
    <property type="protein sequence ID" value="CAF4397851.1"/>
    <property type="molecule type" value="Genomic_DNA"/>
</dbReference>
<organism evidence="3 6">
    <name type="scientific">Rotaria magnacalcarata</name>
    <dbReference type="NCBI Taxonomy" id="392030"/>
    <lineage>
        <taxon>Eukaryota</taxon>
        <taxon>Metazoa</taxon>
        <taxon>Spiralia</taxon>
        <taxon>Gnathifera</taxon>
        <taxon>Rotifera</taxon>
        <taxon>Eurotatoria</taxon>
        <taxon>Bdelloidea</taxon>
        <taxon>Philodinida</taxon>
        <taxon>Philodinidae</taxon>
        <taxon>Rotaria</taxon>
    </lineage>
</organism>
<gene>
    <name evidence="2" type="ORF">BYL167_LOCUS31408</name>
    <name evidence="5" type="ORF">GIL414_LOCUS45503</name>
    <name evidence="3" type="ORF">SMN809_LOCUS36400</name>
    <name evidence="4" type="ORF">SMN809_LOCUS40967</name>
</gene>
<dbReference type="EMBL" id="CAJOBJ010140326">
    <property type="protein sequence ID" value="CAF4759870.1"/>
    <property type="molecule type" value="Genomic_DNA"/>
</dbReference>